<reference evidence="2 3" key="1">
    <citation type="submission" date="2018-06" db="EMBL/GenBank/DDBJ databases">
        <title>A transcriptomic atlas of mushroom development highlights an independent origin of complex multicellularity.</title>
        <authorList>
            <consortium name="DOE Joint Genome Institute"/>
            <person name="Krizsan K."/>
            <person name="Almasi E."/>
            <person name="Merenyi Z."/>
            <person name="Sahu N."/>
            <person name="Viragh M."/>
            <person name="Koszo T."/>
            <person name="Mondo S."/>
            <person name="Kiss B."/>
            <person name="Balint B."/>
            <person name="Kues U."/>
            <person name="Barry K."/>
            <person name="Hegedus J.C."/>
            <person name="Henrissat B."/>
            <person name="Johnson J."/>
            <person name="Lipzen A."/>
            <person name="Ohm R."/>
            <person name="Nagy I."/>
            <person name="Pangilinan J."/>
            <person name="Yan J."/>
            <person name="Xiong Y."/>
            <person name="Grigoriev I.V."/>
            <person name="Hibbett D.S."/>
            <person name="Nagy L.G."/>
        </authorList>
    </citation>
    <scope>NUCLEOTIDE SEQUENCE [LARGE SCALE GENOMIC DNA]</scope>
    <source>
        <strain evidence="2 3">SZMC22713</strain>
    </source>
</reference>
<organism evidence="2 3">
    <name type="scientific">Rickenella mellea</name>
    <dbReference type="NCBI Taxonomy" id="50990"/>
    <lineage>
        <taxon>Eukaryota</taxon>
        <taxon>Fungi</taxon>
        <taxon>Dikarya</taxon>
        <taxon>Basidiomycota</taxon>
        <taxon>Agaricomycotina</taxon>
        <taxon>Agaricomycetes</taxon>
        <taxon>Hymenochaetales</taxon>
        <taxon>Rickenellaceae</taxon>
        <taxon>Rickenella</taxon>
    </lineage>
</organism>
<gene>
    <name evidence="2" type="ORF">BD410DRAFT_844733</name>
</gene>
<dbReference type="Proteomes" id="UP000294933">
    <property type="component" value="Unassembled WGS sequence"/>
</dbReference>
<keyword evidence="3" id="KW-1185">Reference proteome</keyword>
<accession>A0A4Y7PME2</accession>
<sequence>MNNILNNDGLPGPTEMSLSTHNILEMIMKKHFNHSSQGNVQYTLAAGALSASISSQLIGITTSTPSVVGGIVRAALLLGCITGVLTIAAHAIPFIDYVVELPGVAKSWLDSPTDNYEPSDSAGRSSPCAPFVGKHGEPLSTPARYLQENNCLE</sequence>
<evidence type="ECO:0000313" key="3">
    <source>
        <dbReference type="Proteomes" id="UP000294933"/>
    </source>
</evidence>
<evidence type="ECO:0000313" key="2">
    <source>
        <dbReference type="EMBL" id="TDL16012.1"/>
    </source>
</evidence>
<dbReference type="AlphaFoldDB" id="A0A4Y7PME2"/>
<protein>
    <submittedName>
        <fullName evidence="2">Uncharacterized protein</fullName>
    </submittedName>
</protein>
<name>A0A4Y7PME2_9AGAM</name>
<dbReference type="EMBL" id="ML170254">
    <property type="protein sequence ID" value="TDL16012.1"/>
    <property type="molecule type" value="Genomic_DNA"/>
</dbReference>
<feature type="compositionally biased region" description="Polar residues" evidence="1">
    <location>
        <begin position="114"/>
        <end position="124"/>
    </location>
</feature>
<evidence type="ECO:0000256" key="1">
    <source>
        <dbReference type="SAM" id="MobiDB-lite"/>
    </source>
</evidence>
<feature type="region of interest" description="Disordered" evidence="1">
    <location>
        <begin position="114"/>
        <end position="141"/>
    </location>
</feature>
<dbReference type="VEuPathDB" id="FungiDB:BD410DRAFT_844733"/>
<proteinExistence type="predicted"/>